<keyword evidence="1" id="KW-0004">4Fe-4S</keyword>
<dbReference type="GO" id="GO:0046872">
    <property type="term" value="F:metal ion binding"/>
    <property type="evidence" value="ECO:0007669"/>
    <property type="project" value="UniProtKB-KW"/>
</dbReference>
<dbReference type="PROSITE" id="PS51379">
    <property type="entry name" value="4FE4S_FER_2"/>
    <property type="match status" value="2"/>
</dbReference>
<evidence type="ECO:0000256" key="1">
    <source>
        <dbReference type="ARBA" id="ARBA00022485"/>
    </source>
</evidence>
<dbReference type="InterPro" id="IPR050157">
    <property type="entry name" value="PSI_iron-sulfur_center"/>
</dbReference>
<feature type="domain" description="4Fe-4S ferredoxin-type" evidence="5">
    <location>
        <begin position="345"/>
        <end position="374"/>
    </location>
</feature>
<dbReference type="EMBL" id="SOJT01000073">
    <property type="protein sequence ID" value="TET29582.1"/>
    <property type="molecule type" value="Genomic_DNA"/>
</dbReference>
<dbReference type="SUPFAM" id="SSF54862">
    <property type="entry name" value="4Fe-4S ferredoxins"/>
    <property type="match status" value="1"/>
</dbReference>
<organism evidence="6 7">
    <name type="scientific">Aerophobetes bacterium</name>
    <dbReference type="NCBI Taxonomy" id="2030807"/>
    <lineage>
        <taxon>Bacteria</taxon>
        <taxon>Candidatus Aerophobota</taxon>
    </lineage>
</organism>
<dbReference type="Pfam" id="PF13237">
    <property type="entry name" value="Fer4_10"/>
    <property type="match status" value="1"/>
</dbReference>
<dbReference type="PANTHER" id="PTHR24960">
    <property type="entry name" value="PHOTOSYSTEM I IRON-SULFUR CENTER-RELATED"/>
    <property type="match status" value="1"/>
</dbReference>
<evidence type="ECO:0000256" key="2">
    <source>
        <dbReference type="ARBA" id="ARBA00022723"/>
    </source>
</evidence>
<dbReference type="Gene3D" id="3.40.50.11440">
    <property type="match status" value="1"/>
</dbReference>
<dbReference type="PANTHER" id="PTHR24960:SF76">
    <property type="entry name" value="4FE-4S FERREDOXIN-TYPE DOMAIN-CONTAINING PROTEIN"/>
    <property type="match status" value="1"/>
</dbReference>
<evidence type="ECO:0000313" key="7">
    <source>
        <dbReference type="Proteomes" id="UP000316517"/>
    </source>
</evidence>
<gene>
    <name evidence="6" type="ORF">E3J68_01590</name>
</gene>
<evidence type="ECO:0000256" key="4">
    <source>
        <dbReference type="ARBA" id="ARBA00023014"/>
    </source>
</evidence>
<protein>
    <submittedName>
        <fullName evidence="6">DUF362 domain-containing protein</fullName>
    </submittedName>
</protein>
<accession>A0A523TGV6</accession>
<dbReference type="InterPro" id="IPR017896">
    <property type="entry name" value="4Fe4S_Fe-S-bd"/>
</dbReference>
<proteinExistence type="predicted"/>
<dbReference type="Gene3D" id="3.30.70.20">
    <property type="match status" value="1"/>
</dbReference>
<dbReference type="Pfam" id="PF04015">
    <property type="entry name" value="DUF362"/>
    <property type="match status" value="1"/>
</dbReference>
<dbReference type="Proteomes" id="UP000316517">
    <property type="component" value="Unassembled WGS sequence"/>
</dbReference>
<dbReference type="AlphaFoldDB" id="A0A523TGV6"/>
<dbReference type="InterPro" id="IPR017900">
    <property type="entry name" value="4Fe4S_Fe_S_CS"/>
</dbReference>
<feature type="domain" description="4Fe-4S ferredoxin-type" evidence="5">
    <location>
        <begin position="315"/>
        <end position="344"/>
    </location>
</feature>
<keyword evidence="3" id="KW-0408">Iron</keyword>
<sequence>MSEVSIVRCHSYEQEEVEKAVRESLQLIGEMDEIIKPQDRVLLKVNMINSDFPEKAATTHPAILRAVIRVVKEMGREVVVGDAPGVAYRYIERAWQKTGLRRAAEEEGAEVVNFREVEEIDNSTNKKIPVLHIAKEVLDADVVISLPKLKTHSFTLFTGAIKNLYGTIPGFRKKELHALAPRPQDFAELMADIFSVVKPSLAIMDGVVGMEGDGPISGSPRKVALILASKDLVSLDAVASNIIGYHPFDIEITKVADKRGLGVGELEEIEIKGIPLNEVRIEDFILVSNLNTLLKRVPSPVFSLLGPAASLLLKVTPGIDKGSCRRCGDCTEACPVKAIKMENHNYPVINQKTCIGCFCCTEVCSHGSMKIERSWLARKLKM</sequence>
<keyword evidence="4" id="KW-0411">Iron-sulfur</keyword>
<evidence type="ECO:0000259" key="5">
    <source>
        <dbReference type="PROSITE" id="PS51379"/>
    </source>
</evidence>
<reference evidence="6 7" key="1">
    <citation type="submission" date="2019-03" db="EMBL/GenBank/DDBJ databases">
        <title>Metabolic potential of uncultured bacteria and archaea associated with petroleum seepage in deep-sea sediments.</title>
        <authorList>
            <person name="Dong X."/>
            <person name="Hubert C."/>
        </authorList>
    </citation>
    <scope>NUCLEOTIDE SEQUENCE [LARGE SCALE GENOMIC DNA]</scope>
    <source>
        <strain evidence="6">E44_bin3</strain>
    </source>
</reference>
<comment type="caution">
    <text evidence="6">The sequence shown here is derived from an EMBL/GenBank/DDBJ whole genome shotgun (WGS) entry which is preliminary data.</text>
</comment>
<keyword evidence="2" id="KW-0479">Metal-binding</keyword>
<dbReference type="PROSITE" id="PS00198">
    <property type="entry name" value="4FE4S_FER_1"/>
    <property type="match status" value="1"/>
</dbReference>
<dbReference type="GO" id="GO:0051539">
    <property type="term" value="F:4 iron, 4 sulfur cluster binding"/>
    <property type="evidence" value="ECO:0007669"/>
    <property type="project" value="UniProtKB-KW"/>
</dbReference>
<evidence type="ECO:0000313" key="6">
    <source>
        <dbReference type="EMBL" id="TET29582.1"/>
    </source>
</evidence>
<name>A0A523TGV6_UNCAE</name>
<dbReference type="InterPro" id="IPR007160">
    <property type="entry name" value="DUF362"/>
</dbReference>
<evidence type="ECO:0000256" key="3">
    <source>
        <dbReference type="ARBA" id="ARBA00023004"/>
    </source>
</evidence>